<dbReference type="Proteomes" id="UP000813462">
    <property type="component" value="Unassembled WGS sequence"/>
</dbReference>
<dbReference type="GO" id="GO:0003677">
    <property type="term" value="F:DNA binding"/>
    <property type="evidence" value="ECO:0007669"/>
    <property type="project" value="UniProtKB-KW"/>
</dbReference>
<organism evidence="7 8">
    <name type="scientific">Ziziphus jujuba var. spinosa</name>
    <dbReference type="NCBI Taxonomy" id="714518"/>
    <lineage>
        <taxon>Eukaryota</taxon>
        <taxon>Viridiplantae</taxon>
        <taxon>Streptophyta</taxon>
        <taxon>Embryophyta</taxon>
        <taxon>Tracheophyta</taxon>
        <taxon>Spermatophyta</taxon>
        <taxon>Magnoliopsida</taxon>
        <taxon>eudicotyledons</taxon>
        <taxon>Gunneridae</taxon>
        <taxon>Pentapetalae</taxon>
        <taxon>rosids</taxon>
        <taxon>fabids</taxon>
        <taxon>Rosales</taxon>
        <taxon>Rhamnaceae</taxon>
        <taxon>Paliureae</taxon>
        <taxon>Ziziphus</taxon>
    </lineage>
</organism>
<dbReference type="InterPro" id="IPR002100">
    <property type="entry name" value="TF_MADSbox"/>
</dbReference>
<keyword evidence="3" id="KW-0238">DNA-binding</keyword>
<name>A0A978W0T5_ZIZJJ</name>
<keyword evidence="4" id="KW-0804">Transcription</keyword>
<evidence type="ECO:0000256" key="5">
    <source>
        <dbReference type="ARBA" id="ARBA00023242"/>
    </source>
</evidence>
<protein>
    <recommendedName>
        <fullName evidence="6">MADS-box domain-containing protein</fullName>
    </recommendedName>
</protein>
<proteinExistence type="predicted"/>
<comment type="caution">
    <text evidence="7">The sequence shown here is derived from an EMBL/GenBank/DDBJ whole genome shotgun (WGS) entry which is preliminary data.</text>
</comment>
<dbReference type="EMBL" id="JAEACU010000001">
    <property type="protein sequence ID" value="KAH7545569.1"/>
    <property type="molecule type" value="Genomic_DNA"/>
</dbReference>
<feature type="domain" description="MADS-box" evidence="6">
    <location>
        <begin position="8"/>
        <end position="48"/>
    </location>
</feature>
<evidence type="ECO:0000256" key="2">
    <source>
        <dbReference type="ARBA" id="ARBA00023015"/>
    </source>
</evidence>
<keyword evidence="2" id="KW-0805">Transcription regulation</keyword>
<gene>
    <name evidence="7" type="ORF">FEM48_Zijuj01G0107400</name>
</gene>
<evidence type="ECO:0000313" key="8">
    <source>
        <dbReference type="Proteomes" id="UP000813462"/>
    </source>
</evidence>
<accession>A0A978W0T5</accession>
<sequence length="278" mass="30844">MGFPKNKFANRKSTLKKKAAELAALCGAEVCVICLDANGYLETWPEDVNKVKATILKYNHTVQATKKKAKTKVKAAADEKNSFNPCSNGIMWDGNLENLSKESFMSLSNCLEAKIQTLDYQIDQAHDDDNQLTCVGPIYGFDEIDMNNPDLMTNNCCNNMVMVDQFDQLQHSIPLAIDLPPLPVEFSDNNATTMAASHSLSNCNHIIDDVVGNTVGIIDYDDGDQYWNNLLGADLETTDSDLGSEFNFLMQEYSKEISCSNFPAEDNFCLPMNQICGM</sequence>
<evidence type="ECO:0000313" key="7">
    <source>
        <dbReference type="EMBL" id="KAH7545569.1"/>
    </source>
</evidence>
<dbReference type="GO" id="GO:0046983">
    <property type="term" value="F:protein dimerization activity"/>
    <property type="evidence" value="ECO:0007669"/>
    <property type="project" value="InterPro"/>
</dbReference>
<dbReference type="Gene3D" id="3.40.1810.10">
    <property type="entry name" value="Transcription factor, MADS-box"/>
    <property type="match status" value="1"/>
</dbReference>
<evidence type="ECO:0000259" key="6">
    <source>
        <dbReference type="PROSITE" id="PS50066"/>
    </source>
</evidence>
<dbReference type="GO" id="GO:0005634">
    <property type="term" value="C:nucleus"/>
    <property type="evidence" value="ECO:0007669"/>
    <property type="project" value="UniProtKB-SubCell"/>
</dbReference>
<dbReference type="OrthoDB" id="601557at2759"/>
<keyword evidence="5" id="KW-0539">Nucleus</keyword>
<dbReference type="InterPro" id="IPR036879">
    <property type="entry name" value="TF_MADSbox_sf"/>
</dbReference>
<dbReference type="PROSITE" id="PS50066">
    <property type="entry name" value="MADS_BOX_2"/>
    <property type="match status" value="1"/>
</dbReference>
<dbReference type="AlphaFoldDB" id="A0A978W0T5"/>
<comment type="subcellular location">
    <subcellularLocation>
        <location evidence="1">Nucleus</location>
    </subcellularLocation>
</comment>
<evidence type="ECO:0000256" key="3">
    <source>
        <dbReference type="ARBA" id="ARBA00023125"/>
    </source>
</evidence>
<dbReference type="SUPFAM" id="SSF55455">
    <property type="entry name" value="SRF-like"/>
    <property type="match status" value="1"/>
</dbReference>
<evidence type="ECO:0000256" key="1">
    <source>
        <dbReference type="ARBA" id="ARBA00004123"/>
    </source>
</evidence>
<reference evidence="7" key="1">
    <citation type="journal article" date="2021" name="Front. Plant Sci.">
        <title>Chromosome-Scale Genome Assembly for Chinese Sour Jujube and Insights Into Its Genome Evolution and Domestication Signature.</title>
        <authorList>
            <person name="Shen L.-Y."/>
            <person name="Luo H."/>
            <person name="Wang X.-L."/>
            <person name="Wang X.-M."/>
            <person name="Qiu X.-J."/>
            <person name="Liu H."/>
            <person name="Zhou S.-S."/>
            <person name="Jia K.-H."/>
            <person name="Nie S."/>
            <person name="Bao Y.-T."/>
            <person name="Zhang R.-G."/>
            <person name="Yun Q.-Z."/>
            <person name="Chai Y.-H."/>
            <person name="Lu J.-Y."/>
            <person name="Li Y."/>
            <person name="Zhao S.-W."/>
            <person name="Mao J.-F."/>
            <person name="Jia S.-G."/>
            <person name="Mao Y.-M."/>
        </authorList>
    </citation>
    <scope>NUCLEOTIDE SEQUENCE</scope>
    <source>
        <strain evidence="7">AT0</strain>
        <tissue evidence="7">Leaf</tissue>
    </source>
</reference>
<evidence type="ECO:0000256" key="4">
    <source>
        <dbReference type="ARBA" id="ARBA00023163"/>
    </source>
</evidence>
<dbReference type="Pfam" id="PF00319">
    <property type="entry name" value="SRF-TF"/>
    <property type="match status" value="1"/>
</dbReference>